<evidence type="ECO:0000313" key="3">
    <source>
        <dbReference type="Proteomes" id="UP000053864"/>
    </source>
</evidence>
<protein>
    <submittedName>
        <fullName evidence="2">Uncharacterized protein</fullName>
    </submittedName>
</protein>
<reference evidence="1" key="1">
    <citation type="submission" date="2013-11" db="EMBL/GenBank/DDBJ databases">
        <title>The Genome Sequence of Phytophthora parasitica CJ02B3.</title>
        <authorList>
            <consortium name="The Broad Institute Genomics Platform"/>
            <person name="Russ C."/>
            <person name="Tyler B."/>
            <person name="Panabieres F."/>
            <person name="Shan W."/>
            <person name="Tripathy S."/>
            <person name="Grunwald N."/>
            <person name="Machado M."/>
            <person name="Johnson C.S."/>
            <person name="Arredondo F."/>
            <person name="Hong C."/>
            <person name="Coffey M."/>
            <person name="Young S.K."/>
            <person name="Zeng Q."/>
            <person name="Gargeya S."/>
            <person name="Fitzgerald M."/>
            <person name="Abouelleil A."/>
            <person name="Alvarado L."/>
            <person name="Chapman S.B."/>
            <person name="Gainer-Dewar J."/>
            <person name="Goldberg J."/>
            <person name="Griggs A."/>
            <person name="Gujja S."/>
            <person name="Hansen M."/>
            <person name="Howarth C."/>
            <person name="Imamovic A."/>
            <person name="Ireland A."/>
            <person name="Larimer J."/>
            <person name="McCowan C."/>
            <person name="Murphy C."/>
            <person name="Pearson M."/>
            <person name="Poon T.W."/>
            <person name="Priest M."/>
            <person name="Roberts A."/>
            <person name="Saif S."/>
            <person name="Shea T."/>
            <person name="Sykes S."/>
            <person name="Wortman J."/>
            <person name="Nusbaum C."/>
            <person name="Birren B."/>
        </authorList>
    </citation>
    <scope>NUCLEOTIDE SEQUENCE [LARGE SCALE GENOMIC DNA]</scope>
    <source>
        <strain evidence="1">CJ02B3</strain>
    </source>
</reference>
<organism evidence="2 3">
    <name type="scientific">Phytophthora nicotianae</name>
    <name type="common">Potato buckeye rot agent</name>
    <name type="synonym">Phytophthora parasitica</name>
    <dbReference type="NCBI Taxonomy" id="4792"/>
    <lineage>
        <taxon>Eukaryota</taxon>
        <taxon>Sar</taxon>
        <taxon>Stramenopiles</taxon>
        <taxon>Oomycota</taxon>
        <taxon>Peronosporomycetes</taxon>
        <taxon>Peronosporales</taxon>
        <taxon>Peronosporaceae</taxon>
        <taxon>Phytophthora</taxon>
    </lineage>
</organism>
<dbReference type="EMBL" id="KI672036">
    <property type="protein sequence ID" value="ETL43931.1"/>
    <property type="molecule type" value="Genomic_DNA"/>
</dbReference>
<dbReference type="AlphaFoldDB" id="W2JBT7"/>
<dbReference type="Proteomes" id="UP000053864">
    <property type="component" value="Unassembled WGS sequence"/>
</dbReference>
<evidence type="ECO:0000313" key="1">
    <source>
        <dbReference type="EMBL" id="ETK90520.1"/>
    </source>
</evidence>
<reference evidence="2 3" key="2">
    <citation type="submission" date="2013-11" db="EMBL/GenBank/DDBJ databases">
        <title>The Genome Sequence of Phytophthora parasitica CJ05E6.</title>
        <authorList>
            <consortium name="The Broad Institute Genomics Platform"/>
            <person name="Russ C."/>
            <person name="Tyler B."/>
            <person name="Panabieres F."/>
            <person name="Shan W."/>
            <person name="Tripathy S."/>
            <person name="Grunwald N."/>
            <person name="Machado M."/>
            <person name="Johnson C.S."/>
            <person name="Arredondo F."/>
            <person name="Hong C."/>
            <person name="Coffey M."/>
            <person name="Young S.K."/>
            <person name="Zeng Q."/>
            <person name="Gargeya S."/>
            <person name="Fitzgerald M."/>
            <person name="Abouelleil A."/>
            <person name="Alvarado L."/>
            <person name="Chapman S.B."/>
            <person name="Gainer-Dewar J."/>
            <person name="Goldberg J."/>
            <person name="Griggs A."/>
            <person name="Gujja S."/>
            <person name="Hansen M."/>
            <person name="Howarth C."/>
            <person name="Imamovic A."/>
            <person name="Ireland A."/>
            <person name="Larimer J."/>
            <person name="McCowan C."/>
            <person name="Murphy C."/>
            <person name="Pearson M."/>
            <person name="Poon T.W."/>
            <person name="Priest M."/>
            <person name="Roberts A."/>
            <person name="Saif S."/>
            <person name="Shea T."/>
            <person name="Sykes S."/>
            <person name="Wortman J."/>
            <person name="Nusbaum C."/>
            <person name="Birren B."/>
        </authorList>
    </citation>
    <scope>NUCLEOTIDE SEQUENCE [LARGE SCALE GENOMIC DNA]</scope>
    <source>
        <strain evidence="2 3">CJ05E6</strain>
    </source>
</reference>
<name>W2JBT7_PHYNI</name>
<evidence type="ECO:0000313" key="2">
    <source>
        <dbReference type="EMBL" id="ETL43931.1"/>
    </source>
</evidence>
<dbReference type="Proteomes" id="UP000053236">
    <property type="component" value="Unassembled WGS sequence"/>
</dbReference>
<proteinExistence type="predicted"/>
<sequence length="106" mass="11784">MRASGVPDNACRAIDPCFARKHQLNVAAFGKLFLNIARAKTSVVQGVSIYGAAERWQPCMVHALGVLFVCYDKPSVYTFPLVPRYTESDLPGGYTQEEACTRRAWK</sequence>
<accession>W2JBT7</accession>
<gene>
    <name evidence="1" type="ORF">L915_05719</name>
    <name evidence="2" type="ORF">L916_05656</name>
</gene>
<dbReference type="EMBL" id="KI685474">
    <property type="protein sequence ID" value="ETK90520.1"/>
    <property type="molecule type" value="Genomic_DNA"/>
</dbReference>